<dbReference type="AlphaFoldDB" id="A0A0D2MI65"/>
<dbReference type="RefSeq" id="XP_013893675.1">
    <property type="nucleotide sequence ID" value="XM_014038221.1"/>
</dbReference>
<dbReference type="KEGG" id="mng:MNEG_13305"/>
<dbReference type="EMBL" id="KK103964">
    <property type="protein sequence ID" value="KIY94655.1"/>
    <property type="molecule type" value="Genomic_DNA"/>
</dbReference>
<evidence type="ECO:0000313" key="2">
    <source>
        <dbReference type="Proteomes" id="UP000054498"/>
    </source>
</evidence>
<dbReference type="GeneID" id="25730754"/>
<organism evidence="1 2">
    <name type="scientific">Monoraphidium neglectum</name>
    <dbReference type="NCBI Taxonomy" id="145388"/>
    <lineage>
        <taxon>Eukaryota</taxon>
        <taxon>Viridiplantae</taxon>
        <taxon>Chlorophyta</taxon>
        <taxon>core chlorophytes</taxon>
        <taxon>Chlorophyceae</taxon>
        <taxon>CS clade</taxon>
        <taxon>Sphaeropleales</taxon>
        <taxon>Selenastraceae</taxon>
        <taxon>Monoraphidium</taxon>
    </lineage>
</organism>
<accession>A0A0D2MI65</accession>
<evidence type="ECO:0000313" key="1">
    <source>
        <dbReference type="EMBL" id="KIY94655.1"/>
    </source>
</evidence>
<reference evidence="1 2" key="1">
    <citation type="journal article" date="2013" name="BMC Genomics">
        <title>Reconstruction of the lipid metabolism for the microalga Monoraphidium neglectum from its genome sequence reveals characteristics suitable for biofuel production.</title>
        <authorList>
            <person name="Bogen C."/>
            <person name="Al-Dilaimi A."/>
            <person name="Albersmeier A."/>
            <person name="Wichmann J."/>
            <person name="Grundmann M."/>
            <person name="Rupp O."/>
            <person name="Lauersen K.J."/>
            <person name="Blifernez-Klassen O."/>
            <person name="Kalinowski J."/>
            <person name="Goesmann A."/>
            <person name="Mussgnug J.H."/>
            <person name="Kruse O."/>
        </authorList>
    </citation>
    <scope>NUCLEOTIDE SEQUENCE [LARGE SCALE GENOMIC DNA]</scope>
    <source>
        <strain evidence="1 2">SAG 48.87</strain>
    </source>
</reference>
<keyword evidence="2" id="KW-1185">Reference proteome</keyword>
<protein>
    <submittedName>
        <fullName evidence="1">Uncharacterized protein</fullName>
    </submittedName>
</protein>
<proteinExistence type="predicted"/>
<sequence>MARLRTFYSGRRLTQLLSMLERVGEKPTGDAEALSWYIARILLLFAPEEGGLRDSLLRCTSTLQRLRDEHRMLQGRIDGAGSCSVM</sequence>
<gene>
    <name evidence="1" type="ORF">MNEG_13305</name>
</gene>
<name>A0A0D2MI65_9CHLO</name>
<dbReference type="Proteomes" id="UP000054498">
    <property type="component" value="Unassembled WGS sequence"/>
</dbReference>